<keyword evidence="1" id="KW-0732">Signal</keyword>
<evidence type="ECO:0000256" key="1">
    <source>
        <dbReference type="ARBA" id="ARBA00022729"/>
    </source>
</evidence>
<gene>
    <name evidence="6" type="ORF">OXH18_18950</name>
</gene>
<dbReference type="InterPro" id="IPR003715">
    <property type="entry name" value="Poly_export_N"/>
</dbReference>
<evidence type="ECO:0000313" key="7">
    <source>
        <dbReference type="Proteomes" id="UP001163152"/>
    </source>
</evidence>
<dbReference type="Pfam" id="PF10531">
    <property type="entry name" value="SLBB"/>
    <property type="match status" value="1"/>
</dbReference>
<dbReference type="KEGG" id="tsin:OXH18_18950"/>
<evidence type="ECO:0000259" key="5">
    <source>
        <dbReference type="Pfam" id="PF10531"/>
    </source>
</evidence>
<evidence type="ECO:0000313" key="6">
    <source>
        <dbReference type="EMBL" id="WAL59233.1"/>
    </source>
</evidence>
<name>A0A9E8Z9V7_9CYAN</name>
<feature type="domain" description="Soluble ligand binding" evidence="5">
    <location>
        <begin position="171"/>
        <end position="219"/>
    </location>
</feature>
<dbReference type="Pfam" id="PF02563">
    <property type="entry name" value="Poly_export"/>
    <property type="match status" value="1"/>
</dbReference>
<reference evidence="6" key="1">
    <citation type="submission" date="2022-12" db="EMBL/GenBank/DDBJ databases">
        <title>Polyphasic identification of a Novel Hot-Spring Cyanobacterium Ocullathermofonsia sinensis gen nov. sp. nov. and Genomic Insights on its Adaptations to the Thermal Habitat.</title>
        <authorList>
            <person name="Daroch M."/>
            <person name="Tang J."/>
            <person name="Jiang Y."/>
        </authorList>
    </citation>
    <scope>NUCLEOTIDE SEQUENCE</scope>
    <source>
        <strain evidence="6">PKUAC-SCTA174</strain>
    </source>
</reference>
<keyword evidence="7" id="KW-1185">Reference proteome</keyword>
<dbReference type="InterPro" id="IPR049712">
    <property type="entry name" value="Poly_export"/>
</dbReference>
<dbReference type="Proteomes" id="UP001163152">
    <property type="component" value="Chromosome"/>
</dbReference>
<dbReference type="InterPro" id="IPR019554">
    <property type="entry name" value="Soluble_ligand-bd"/>
</dbReference>
<feature type="region of interest" description="Disordered" evidence="2">
    <location>
        <begin position="70"/>
        <end position="89"/>
    </location>
</feature>
<dbReference type="PANTHER" id="PTHR33619:SF3">
    <property type="entry name" value="POLYSACCHARIDE EXPORT PROTEIN GFCE-RELATED"/>
    <property type="match status" value="1"/>
</dbReference>
<keyword evidence="3" id="KW-0812">Transmembrane</keyword>
<accession>A0A9E8Z9V7</accession>
<evidence type="ECO:0000259" key="4">
    <source>
        <dbReference type="Pfam" id="PF02563"/>
    </source>
</evidence>
<feature type="transmembrane region" description="Helical" evidence="3">
    <location>
        <begin position="12"/>
        <end position="35"/>
    </location>
</feature>
<dbReference type="AlphaFoldDB" id="A0A9E8Z9V7"/>
<protein>
    <submittedName>
        <fullName evidence="6">Polysaccharide export protein</fullName>
    </submittedName>
</protein>
<organism evidence="6 7">
    <name type="scientific">Thermocoleostomius sinensis A174</name>
    <dbReference type="NCBI Taxonomy" id="2016057"/>
    <lineage>
        <taxon>Bacteria</taxon>
        <taxon>Bacillati</taxon>
        <taxon>Cyanobacteriota</taxon>
        <taxon>Cyanophyceae</taxon>
        <taxon>Oculatellales</taxon>
        <taxon>Oculatellaceae</taxon>
        <taxon>Thermocoleostomius</taxon>
    </lineage>
</organism>
<feature type="compositionally biased region" description="Polar residues" evidence="2">
    <location>
        <begin position="77"/>
        <end position="89"/>
    </location>
</feature>
<dbReference type="PANTHER" id="PTHR33619">
    <property type="entry name" value="POLYSACCHARIDE EXPORT PROTEIN GFCE-RELATED"/>
    <property type="match status" value="1"/>
</dbReference>
<dbReference type="RefSeq" id="WP_268608935.1">
    <property type="nucleotide sequence ID" value="NZ_CP113797.1"/>
</dbReference>
<keyword evidence="3" id="KW-1133">Transmembrane helix</keyword>
<dbReference type="EMBL" id="CP113797">
    <property type="protein sequence ID" value="WAL59233.1"/>
    <property type="molecule type" value="Genomic_DNA"/>
</dbReference>
<feature type="domain" description="Polysaccharide export protein N-terminal" evidence="4">
    <location>
        <begin position="92"/>
        <end position="163"/>
    </location>
</feature>
<sequence length="412" mass="45260">MFPPYQRYSRFWSLFLAHLYVTWSSLPLALGLWLMQGAAFSPTFGQPLVPAPPSTRQLLEEARERLLDREGAPPHEGNSSESQHQQSATEFDRYRLGPGDSIFVNVLRFADLSFQGTLDLSGNVLVPLVGTMNFQGMTVEQAREQIRAALDRYIVNPQVDVILIAQRPVQVTLLGEVVRPGLYPLPAPQLSTAIIAAGGSTGFADLRTVRIRRSLPNGSTVEQDFDLFTPLQTATEIPDVQLADGDIIIVPTLTAEDRQTYDRTLVARSTLAQPQINVRYLNYAAGKGGVISNLVLPNGSSFVDAIAAISPGLDAADMHNIALIRFDLQQGQAVAQELDGKDAFMGDTSQNPMLENNDVIVIGRNFVARLTYFLNTFTQPFRDVLGFLLFFDSLTTTATNLFRPAGGSRESE</sequence>
<keyword evidence="3" id="KW-0472">Membrane</keyword>
<dbReference type="Gene3D" id="3.10.560.10">
    <property type="entry name" value="Outer membrane lipoprotein wza domain like"/>
    <property type="match status" value="1"/>
</dbReference>
<dbReference type="GO" id="GO:0015159">
    <property type="term" value="F:polysaccharide transmembrane transporter activity"/>
    <property type="evidence" value="ECO:0007669"/>
    <property type="project" value="InterPro"/>
</dbReference>
<evidence type="ECO:0000256" key="2">
    <source>
        <dbReference type="SAM" id="MobiDB-lite"/>
    </source>
</evidence>
<proteinExistence type="predicted"/>
<evidence type="ECO:0000256" key="3">
    <source>
        <dbReference type="SAM" id="Phobius"/>
    </source>
</evidence>